<dbReference type="Proteomes" id="UP000253744">
    <property type="component" value="Chromosome"/>
</dbReference>
<evidence type="ECO:0000313" key="1">
    <source>
        <dbReference type="EMBL" id="AXG99077.1"/>
    </source>
</evidence>
<dbReference type="STRING" id="1288484.GCA_000348665_01395"/>
<dbReference type="PANTHER" id="PTHR35882:SF2">
    <property type="entry name" value="PELA"/>
    <property type="match status" value="1"/>
</dbReference>
<accession>A0A345IHA5</accession>
<gene>
    <name evidence="1" type="ORF">DVJ83_07785</name>
</gene>
<dbReference type="PANTHER" id="PTHR35882">
    <property type="entry name" value="PELA"/>
    <property type="match status" value="1"/>
</dbReference>
<protein>
    <recommendedName>
        <fullName evidence="3">Glycoside-hydrolase family GH114 TIM-barrel domain-containing protein</fullName>
    </recommendedName>
</protein>
<evidence type="ECO:0000313" key="2">
    <source>
        <dbReference type="Proteomes" id="UP000253744"/>
    </source>
</evidence>
<dbReference type="EMBL" id="CP031158">
    <property type="protein sequence ID" value="AXG99077.1"/>
    <property type="molecule type" value="Genomic_DNA"/>
</dbReference>
<reference evidence="1 2" key="1">
    <citation type="submission" date="2018-07" db="EMBL/GenBank/DDBJ databases">
        <title>Complete Genome and Methylome Analysis of Deinococcus wulumuqiensis NEB 479.</title>
        <authorList>
            <person name="Fomenkov A."/>
            <person name="Luyten Y."/>
            <person name="Vincze T."/>
            <person name="Anton B.P."/>
            <person name="Clark T."/>
            <person name="Roberts R.J."/>
            <person name="Morgan R.D."/>
        </authorList>
    </citation>
    <scope>NUCLEOTIDE SEQUENCE [LARGE SCALE GENOMIC DNA]</scope>
    <source>
        <strain evidence="1 2">NEB 479</strain>
    </source>
</reference>
<dbReference type="SUPFAM" id="SSF51445">
    <property type="entry name" value="(Trans)glycosidases"/>
    <property type="match status" value="1"/>
</dbReference>
<dbReference type="AlphaFoldDB" id="A0A345IHA5"/>
<organism evidence="1 2">
    <name type="scientific">Deinococcus wulumuqiensis</name>
    <dbReference type="NCBI Taxonomy" id="980427"/>
    <lineage>
        <taxon>Bacteria</taxon>
        <taxon>Thermotogati</taxon>
        <taxon>Deinococcota</taxon>
        <taxon>Deinococci</taxon>
        <taxon>Deinococcales</taxon>
        <taxon>Deinococcaceae</taxon>
        <taxon>Deinococcus</taxon>
    </lineage>
</organism>
<dbReference type="RefSeq" id="WP_114671961.1">
    <property type="nucleotide sequence ID" value="NZ_CP031158.1"/>
</dbReference>
<dbReference type="Gene3D" id="3.20.20.70">
    <property type="entry name" value="Aldolase class I"/>
    <property type="match status" value="1"/>
</dbReference>
<sequence>MSPRADPPSPMLAVYYGPATEQALATLATFPRVAVQVPLYSPEQLAALRRGGTRVLAYLSVGEDHPLGDWACVPGEAPYHQQPNTEWASVVVDAAHPLWADVLLTRAAQVLEHTDGLLLDTLDSADPVATLALLRRLRGAFPDAALWANRGFALWPELPEVLRGAPDHGVLFEALSTRHTPCYALHDPPGLAYTAHWLAEVRRSGLPVHALDYADRPELAAAARARAAALGLRTFVSDRALVWPGGWPIPEPVGPTPLEALL</sequence>
<dbReference type="InterPro" id="IPR013785">
    <property type="entry name" value="Aldolase_TIM"/>
</dbReference>
<dbReference type="InterPro" id="IPR017853">
    <property type="entry name" value="GH"/>
</dbReference>
<dbReference type="KEGG" id="dwu:DVJ83_07785"/>
<name>A0A345IHA5_9DEIO</name>
<proteinExistence type="predicted"/>
<evidence type="ECO:0008006" key="3">
    <source>
        <dbReference type="Google" id="ProtNLM"/>
    </source>
</evidence>